<evidence type="ECO:0000313" key="2">
    <source>
        <dbReference type="Proteomes" id="UP000239047"/>
    </source>
</evidence>
<dbReference type="PANTHER" id="PTHR33639:SF2">
    <property type="entry name" value="DUF393 DOMAIN-CONTAINING PROTEIN"/>
    <property type="match status" value="1"/>
</dbReference>
<dbReference type="Pfam" id="PF04134">
    <property type="entry name" value="DCC1-like"/>
    <property type="match status" value="1"/>
</dbReference>
<comment type="caution">
    <text evidence="1">The sequence shown here is derived from an EMBL/GenBank/DDBJ whole genome shotgun (WGS) entry which is preliminary data.</text>
</comment>
<accession>A0A2S5GHI8</accession>
<sequence length="130" mass="15012">MSALILFDGDCHVCNWSVQFIMKRDPDGIFKFASLQGDIGSKIRRTYKVDPMLDSVLLLENDRLWSKSTAALKICGKLSGPVRFAVLLLAVPKPLRDLVYSYIARNRFHWFGRKEHCSLPTKEERRRLLD</sequence>
<dbReference type="RefSeq" id="WP_104056534.1">
    <property type="nucleotide sequence ID" value="NZ_PREZ01000001.1"/>
</dbReference>
<dbReference type="AlphaFoldDB" id="A0A2S5GHI8"/>
<keyword evidence="2" id="KW-1185">Reference proteome</keyword>
<evidence type="ECO:0000313" key="1">
    <source>
        <dbReference type="EMBL" id="PPA72384.1"/>
    </source>
</evidence>
<organism evidence="1 2">
    <name type="scientific">Jeotgalibacillus proteolyticus</name>
    <dbReference type="NCBI Taxonomy" id="2082395"/>
    <lineage>
        <taxon>Bacteria</taxon>
        <taxon>Bacillati</taxon>
        <taxon>Bacillota</taxon>
        <taxon>Bacilli</taxon>
        <taxon>Bacillales</taxon>
        <taxon>Caryophanaceae</taxon>
        <taxon>Jeotgalibacillus</taxon>
    </lineage>
</organism>
<protein>
    <submittedName>
        <fullName evidence="1">Thiol-disulfide oxidoreductase</fullName>
    </submittedName>
</protein>
<proteinExistence type="predicted"/>
<dbReference type="Proteomes" id="UP000239047">
    <property type="component" value="Unassembled WGS sequence"/>
</dbReference>
<dbReference type="EMBL" id="PREZ01000001">
    <property type="protein sequence ID" value="PPA72384.1"/>
    <property type="molecule type" value="Genomic_DNA"/>
</dbReference>
<dbReference type="PANTHER" id="PTHR33639">
    <property type="entry name" value="THIOL-DISULFIDE OXIDOREDUCTASE DCC"/>
    <property type="match status" value="1"/>
</dbReference>
<dbReference type="GO" id="GO:0015035">
    <property type="term" value="F:protein-disulfide reductase activity"/>
    <property type="evidence" value="ECO:0007669"/>
    <property type="project" value="InterPro"/>
</dbReference>
<reference evidence="1 2" key="1">
    <citation type="submission" date="2018-02" db="EMBL/GenBank/DDBJ databases">
        <title>Jeotgalibacillus proteolyticum sp. nov. a protease producing bacterium isolated from ocean sediments of Laizhou Bay.</title>
        <authorList>
            <person name="Li Y."/>
        </authorList>
    </citation>
    <scope>NUCLEOTIDE SEQUENCE [LARGE SCALE GENOMIC DNA]</scope>
    <source>
        <strain evidence="1 2">22-7</strain>
    </source>
</reference>
<dbReference type="InterPro" id="IPR007263">
    <property type="entry name" value="DCC1-like"/>
</dbReference>
<dbReference type="OrthoDB" id="9785438at2"/>
<name>A0A2S5GHI8_9BACL</name>
<dbReference type="InterPro" id="IPR052927">
    <property type="entry name" value="DCC_oxidoreductase"/>
</dbReference>
<gene>
    <name evidence="1" type="ORF">C4B60_03130</name>
</gene>